<name>A0A6P6XWK4_DERPT</name>
<evidence type="ECO:0000313" key="6">
    <source>
        <dbReference type="Proteomes" id="UP000515146"/>
    </source>
</evidence>
<evidence type="ECO:0000259" key="5">
    <source>
        <dbReference type="Pfam" id="PF22929"/>
    </source>
</evidence>
<dbReference type="Pfam" id="PF22929">
    <property type="entry name" value="INTS1_INTS2-bd"/>
    <property type="match status" value="1"/>
</dbReference>
<evidence type="ECO:0000259" key="2">
    <source>
        <dbReference type="Pfam" id="PF12432"/>
    </source>
</evidence>
<dbReference type="OMA" id="DENSWPE"/>
<dbReference type="CTD" id="26173"/>
<feature type="domain" description="Integrator complex subunit 1 RPB2-binding" evidence="2">
    <location>
        <begin position="307"/>
        <end position="457"/>
    </location>
</feature>
<dbReference type="InterPro" id="IPR053964">
    <property type="entry name" value="INT1_R3"/>
</dbReference>
<evidence type="ECO:0000313" key="7">
    <source>
        <dbReference type="RefSeq" id="XP_027197443.1"/>
    </source>
</evidence>
<organism evidence="6 7">
    <name type="scientific">Dermatophagoides pteronyssinus</name>
    <name type="common">European house dust mite</name>
    <dbReference type="NCBI Taxonomy" id="6956"/>
    <lineage>
        <taxon>Eukaryota</taxon>
        <taxon>Metazoa</taxon>
        <taxon>Ecdysozoa</taxon>
        <taxon>Arthropoda</taxon>
        <taxon>Chelicerata</taxon>
        <taxon>Arachnida</taxon>
        <taxon>Acari</taxon>
        <taxon>Acariformes</taxon>
        <taxon>Sarcoptiformes</taxon>
        <taxon>Astigmata</taxon>
        <taxon>Psoroptidia</taxon>
        <taxon>Analgoidea</taxon>
        <taxon>Pyroglyphidae</taxon>
        <taxon>Dermatophagoidinae</taxon>
        <taxon>Dermatophagoides</taxon>
    </lineage>
</organism>
<dbReference type="OrthoDB" id="19938at2759"/>
<dbReference type="PANTHER" id="PTHR21224">
    <property type="entry name" value="INTEGRATOR COMPLEX SUBUNIT 1"/>
    <property type="match status" value="1"/>
</dbReference>
<dbReference type="GO" id="GO:0034474">
    <property type="term" value="P:U2 snRNA 3'-end processing"/>
    <property type="evidence" value="ECO:0007669"/>
    <property type="project" value="InterPro"/>
</dbReference>
<dbReference type="PANTHER" id="PTHR21224:SF1">
    <property type="entry name" value="INTEGRATOR COMPLEX SUBUNIT 1"/>
    <property type="match status" value="1"/>
</dbReference>
<evidence type="ECO:0000259" key="4">
    <source>
        <dbReference type="Pfam" id="PF22928"/>
    </source>
</evidence>
<dbReference type="GO" id="GO:0032039">
    <property type="term" value="C:integrator complex"/>
    <property type="evidence" value="ECO:0007669"/>
    <property type="project" value="InterPro"/>
</dbReference>
<dbReference type="InterPro" id="IPR053965">
    <property type="entry name" value="INTS1_R4"/>
</dbReference>
<dbReference type="InterPro" id="IPR022145">
    <property type="entry name" value="INTS1_RPB2-bd"/>
</dbReference>
<feature type="region of interest" description="Disordered" evidence="1">
    <location>
        <begin position="25"/>
        <end position="60"/>
    </location>
</feature>
<protein>
    <submittedName>
        <fullName evidence="7">Integrator complex subunit 1-like</fullName>
    </submittedName>
</protein>
<feature type="domain" description="Integrator complex subunit 1 INTS2-binding" evidence="5">
    <location>
        <begin position="958"/>
        <end position="1282"/>
    </location>
</feature>
<dbReference type="Pfam" id="PF22928">
    <property type="entry name" value="INTS1_R4"/>
    <property type="match status" value="1"/>
</dbReference>
<gene>
    <name evidence="7" type="primary">LOC113791810</name>
</gene>
<dbReference type="KEGG" id="dpte:113791810"/>
<dbReference type="Pfam" id="PF22927">
    <property type="entry name" value="INT1_R3"/>
    <property type="match status" value="1"/>
</dbReference>
<evidence type="ECO:0000256" key="1">
    <source>
        <dbReference type="SAM" id="MobiDB-lite"/>
    </source>
</evidence>
<dbReference type="Pfam" id="PF12432">
    <property type="entry name" value="INTS1_RP2B-bd"/>
    <property type="match status" value="1"/>
</dbReference>
<dbReference type="InterPro" id="IPR053966">
    <property type="entry name" value="INTS1_INTS2-bd"/>
</dbReference>
<accession>A0A6P6XWK4</accession>
<feature type="domain" description="Integrator complex subunit 1 R4" evidence="4">
    <location>
        <begin position="1878"/>
        <end position="1968"/>
    </location>
</feature>
<dbReference type="Proteomes" id="UP000515146">
    <property type="component" value="Unplaced"/>
</dbReference>
<dbReference type="InterPro" id="IPR038902">
    <property type="entry name" value="INTS1"/>
</dbReference>
<feature type="domain" description="Integrator complex subunit 1 R3" evidence="3">
    <location>
        <begin position="1669"/>
        <end position="1836"/>
    </location>
</feature>
<sequence>MSAKRGNKKHMAPLSQDFFALGATSSSSTSQVKLPAKRNEPFQAPISSMSPKRPKLSSPISQSMVVSSVQQQQAPSTSKLRSWEEKAMIVPTTELKDKILQFDSESDSEEMIERLLCGAVKQLREQKTKPDSCLVFTLLYLAKIRPLFFCSNIIVEAFASLLRREHLIHFKSKNNMVPVLLINLFYHAFHDENSWPELFIRLYVEDSLGDRIWVDNEECKDFVEIIVASFRTKLPPKSLLQTSDVLNITSKHQMENSPILSLGSSSVGEDSVGEESCSSTTSLYCEQNRETGQQSITSRYLDNEQKIIHYVFEVINENLSRRQTISDISRNMLKLLIATAGLRNVRLLVAQKLELWFQNPKLSRPAQDLLLTIFLNCDDKDVETLNYLLKIRLKQKPFISHFCVCFKELLQQKNGTFDIVMRILLTNELSGIRNLNNIQLLSIMFQQNSSDAPKILAEFFISRIFTKEDHLRILRSLLREIVRSLKSEPMDNSLFVTSLIFESQRIMLDNNIKIDFSREKVINEVVDIITMTIFLSVNQNVRESFARPERKEIIRSFQQNISRIQSKTIEWIKEITYNKLGLGDKESLLRILRKLLILEPMDFYCQLDNWPQENERLNIYRITSEGIPLAEESITNILSMGFHREVALSQQDGFELIWTLIHHATMNFDGDMNHEVLRFNDLKIIDMLFSCCEYVCPDNAPLPENYMPPKLARVDLYWKVWFMLVIIAAHLPVTFGKSIWNAFPTFQALIEMTITNCFQFPPRSMDNDEMQNKILQYNQLEKMRILEFESYLARDQEINESNSYLISSLITLDPCSIPRRPPNSILNDYKLLCTSNTNYRLCHLLCQSRDPDFLLMIIDKQQNHSSGSQFYHSSLNWLIDLVESYENNYGLLPVQCLCEFLLKQIAEETNVQSANTADLSKPEKTKKKDKRRKLIRLIAYFQDDIIQTANSGKLSNAFEYLIRHLSHPRSTTRMFAYKALYVIVSTNVGKYLQMLDDNLMPSLFVNESIDWFRTNLIKFLKSDLQIQAMCAALNVAISEESNASLICEYLEFIAEFVRNPDEILLQKCSLLLIKRQKIAMHIVKYSDHKFKQRFLHSLFKIYWLHLESLMTNKHQSSIRPMEGKKYVYLKLPNIGQRIMIDSELIYSIILSLSFVDDDFEFSDYYDNLAQHFLDEPYPQIFAEPEMKQPESLIPEWLLSRLLSTESTKIVALLLENVKIENIIPHLNSYGLSAIVLQSVLQALDKLSAAESRAIKNLNFDRSSLLAAFHVFWSKNITVGYKFAKGHLNYKAGSDENDDIEINELPKKRDDRSQESCHQTFRKDDVIKMFQDKDFIRLTFLTRLIVAELNDPSVKTKKLTKQFLAEFSNLIEDITENIMNGTFNSIFNVIIISAVKDSKHFGLNSELTNIKKQLLSLELENIESTMLWKCFDRFLHKDGTKTKKSKLKKKKLPSSLKSTKALEEFLQKTDRIKAQNQDKWMDIYMDLAIDKYYRKDIDSENFSSHLQTVIFSRNRPYFLSLLLHKSNFSTLSDCICFILNPDSQLNPTAVLDFLAICIELPKLWIGRENDSQKVQKYEDVLDLNRIQIERLINFVLEENDVSNRIDLIMRTCCITSNKTEMVIRFLKNSHQESIRNELFARIYLQIPSIGLEPKLSDDHVRMIQKLPSFMDKITHNLITSFMYVETNGPQVAAQQFIYWSDALLKIASEHPLLFIRQLPMIPAMLRGKVNVVHYDIFKSLNLLKIFSKLLNILNLLRPWLWNRNVRDVKYLLDLYMDMFISYYQLPRQQESNHELQSLIVQFLHLIDDWNKHDSELSSHWIQMHRNDFIELSIAYPNELNLFQSIMSGVPLPNETQFIKASQDYRSLEIKLKSPTRLSNEIIATTLSEINRLVDKYPILGENFLNSIQSYYSNPYFCELSFTITLKTLQTNPNLVRTIILSYVKCLHDESATVTKNALAIIPEFVLLAQDYRYLLLREVFDLAIKGNSTATSTLIESFRALNSQIGC</sequence>
<dbReference type="FunCoup" id="A0A6P6XWK4">
    <property type="interactions" value="850"/>
</dbReference>
<keyword evidence="6" id="KW-1185">Reference proteome</keyword>
<dbReference type="InParanoid" id="A0A6P6XWK4"/>
<reference evidence="7" key="1">
    <citation type="submission" date="2025-08" db="UniProtKB">
        <authorList>
            <consortium name="RefSeq"/>
        </authorList>
    </citation>
    <scope>IDENTIFICATION</scope>
    <source>
        <strain evidence="7">Airmid</strain>
    </source>
</reference>
<proteinExistence type="predicted"/>
<evidence type="ECO:0000259" key="3">
    <source>
        <dbReference type="Pfam" id="PF22927"/>
    </source>
</evidence>
<dbReference type="RefSeq" id="XP_027197443.1">
    <property type="nucleotide sequence ID" value="XM_027341642.1"/>
</dbReference>